<dbReference type="RefSeq" id="WP_011388096.1">
    <property type="nucleotide sequence ID" value="NC_007643.1"/>
</dbReference>
<sequence length="187" mass="20440">MPPEGERFDYKVAVGEIAAKMCRLGTGDLAQLRRMEVGGPGCSAFWHLASAGGVIDAAPITPWMRIIKIMAILTPKGERAKGIPLHDDRYRLGGVLCDGGDPGWKDATRPFVSETRLARFLSQPPDHHGEALERIARALANRRVIDRGLNCADIAALLLFPESKTSAQALATSYYRRLDSALRTDKT</sequence>
<keyword evidence="2" id="KW-1185">Reference proteome</keyword>
<dbReference type="EnsemblBacteria" id="ABC21148">
    <property type="protein sequence ID" value="ABC21148"/>
    <property type="gene ID" value="Rru_A0343"/>
</dbReference>
<protein>
    <recommendedName>
        <fullName evidence="3">CRISPR-associated protein, Cse2 family</fullName>
    </recommendedName>
</protein>
<dbReference type="STRING" id="269796.Rru_A0343"/>
<dbReference type="Proteomes" id="UP000001929">
    <property type="component" value="Chromosome"/>
</dbReference>
<dbReference type="AlphaFoldDB" id="Q2RXJ7"/>
<dbReference type="HOGENOM" id="CLU_1419463_0_0_5"/>
<accession>Q2RXJ7</accession>
<organism evidence="1 2">
    <name type="scientific">Rhodospirillum rubrum (strain ATCC 11170 / ATH 1.1.1 / DSM 467 / LMG 4362 / NCIMB 8255 / S1)</name>
    <dbReference type="NCBI Taxonomy" id="269796"/>
    <lineage>
        <taxon>Bacteria</taxon>
        <taxon>Pseudomonadati</taxon>
        <taxon>Pseudomonadota</taxon>
        <taxon>Alphaproteobacteria</taxon>
        <taxon>Rhodospirillales</taxon>
        <taxon>Rhodospirillaceae</taxon>
        <taxon>Rhodospirillum</taxon>
    </lineage>
</organism>
<dbReference type="PATRIC" id="fig|269796.9.peg.400"/>
<gene>
    <name evidence="1" type="ordered locus">Rru_A0343</name>
</gene>
<evidence type="ECO:0008006" key="3">
    <source>
        <dbReference type="Google" id="ProtNLM"/>
    </source>
</evidence>
<name>Q2RXJ7_RHORT</name>
<proteinExistence type="predicted"/>
<evidence type="ECO:0000313" key="1">
    <source>
        <dbReference type="EMBL" id="ABC21148.1"/>
    </source>
</evidence>
<evidence type="ECO:0000313" key="2">
    <source>
        <dbReference type="Proteomes" id="UP000001929"/>
    </source>
</evidence>
<dbReference type="KEGG" id="rru:Rru_A0343"/>
<dbReference type="EMBL" id="CP000230">
    <property type="protein sequence ID" value="ABC21148.1"/>
    <property type="molecule type" value="Genomic_DNA"/>
</dbReference>
<reference evidence="1 2" key="1">
    <citation type="journal article" date="2011" name="Stand. Genomic Sci.">
        <title>Complete genome sequence of Rhodospirillum rubrum type strain (S1).</title>
        <authorList>
            <person name="Munk A.C."/>
            <person name="Copeland A."/>
            <person name="Lucas S."/>
            <person name="Lapidus A."/>
            <person name="Del Rio T.G."/>
            <person name="Barry K."/>
            <person name="Detter J.C."/>
            <person name="Hammon N."/>
            <person name="Israni S."/>
            <person name="Pitluck S."/>
            <person name="Brettin T."/>
            <person name="Bruce D."/>
            <person name="Han C."/>
            <person name="Tapia R."/>
            <person name="Gilna P."/>
            <person name="Schmutz J."/>
            <person name="Larimer F."/>
            <person name="Land M."/>
            <person name="Kyrpides N.C."/>
            <person name="Mavromatis K."/>
            <person name="Richardson P."/>
            <person name="Rohde M."/>
            <person name="Goker M."/>
            <person name="Klenk H.P."/>
            <person name="Zhang Y."/>
            <person name="Roberts G.P."/>
            <person name="Reslewic S."/>
            <person name="Schwartz D.C."/>
        </authorList>
    </citation>
    <scope>NUCLEOTIDE SEQUENCE [LARGE SCALE GENOMIC DNA]</scope>
    <source>
        <strain evidence="2">ATCC 11170 / ATH 1.1.1 / DSM 467 / LMG 4362 / NCIMB 8255 / S1</strain>
    </source>
</reference>